<sequence length="55" mass="5959">MYQISRKMVLSSSSSFPTGKTQSKFVNGGTIEEPKKAVEPSLREAPTSVSNPTQN</sequence>
<dbReference type="Proteomes" id="UP000593573">
    <property type="component" value="Unassembled WGS sequence"/>
</dbReference>
<reference evidence="2 3" key="1">
    <citation type="journal article" date="2019" name="Genome Biol. Evol.">
        <title>Insights into the evolution of the New World diploid cottons (Gossypium, subgenus Houzingenia) based on genome sequencing.</title>
        <authorList>
            <person name="Grover C.E."/>
            <person name="Arick M.A. 2nd"/>
            <person name="Thrash A."/>
            <person name="Conover J.L."/>
            <person name="Sanders W.S."/>
            <person name="Peterson D.G."/>
            <person name="Frelichowski J.E."/>
            <person name="Scheffler J.A."/>
            <person name="Scheffler B.E."/>
            <person name="Wendel J.F."/>
        </authorList>
    </citation>
    <scope>NUCLEOTIDE SEQUENCE [LARGE SCALE GENOMIC DNA]</scope>
    <source>
        <strain evidence="2">57</strain>
        <tissue evidence="2">Leaf</tissue>
    </source>
</reference>
<feature type="compositionally biased region" description="Polar residues" evidence="1">
    <location>
        <begin position="10"/>
        <end position="25"/>
    </location>
</feature>
<dbReference type="EMBL" id="JABFAB010000007">
    <property type="protein sequence ID" value="MBA0654864.1"/>
    <property type="molecule type" value="Genomic_DNA"/>
</dbReference>
<evidence type="ECO:0000313" key="3">
    <source>
        <dbReference type="Proteomes" id="UP000593573"/>
    </source>
</evidence>
<feature type="region of interest" description="Disordered" evidence="1">
    <location>
        <begin position="1"/>
        <end position="55"/>
    </location>
</feature>
<organism evidence="2 3">
    <name type="scientific">Gossypium klotzschianum</name>
    <dbReference type="NCBI Taxonomy" id="34286"/>
    <lineage>
        <taxon>Eukaryota</taxon>
        <taxon>Viridiplantae</taxon>
        <taxon>Streptophyta</taxon>
        <taxon>Embryophyta</taxon>
        <taxon>Tracheophyta</taxon>
        <taxon>Spermatophyta</taxon>
        <taxon>Magnoliopsida</taxon>
        <taxon>eudicotyledons</taxon>
        <taxon>Gunneridae</taxon>
        <taxon>Pentapetalae</taxon>
        <taxon>rosids</taxon>
        <taxon>malvids</taxon>
        <taxon>Malvales</taxon>
        <taxon>Malvaceae</taxon>
        <taxon>Malvoideae</taxon>
        <taxon>Gossypium</taxon>
    </lineage>
</organism>
<evidence type="ECO:0000313" key="2">
    <source>
        <dbReference type="EMBL" id="MBA0654864.1"/>
    </source>
</evidence>
<keyword evidence="3" id="KW-1185">Reference proteome</keyword>
<comment type="caution">
    <text evidence="2">The sequence shown here is derived from an EMBL/GenBank/DDBJ whole genome shotgun (WGS) entry which is preliminary data.</text>
</comment>
<gene>
    <name evidence="2" type="ORF">Goklo_021777</name>
</gene>
<feature type="compositionally biased region" description="Basic and acidic residues" evidence="1">
    <location>
        <begin position="32"/>
        <end position="42"/>
    </location>
</feature>
<dbReference type="OrthoDB" id="994652at2759"/>
<protein>
    <submittedName>
        <fullName evidence="2">Uncharacterized protein</fullName>
    </submittedName>
</protein>
<name>A0A7J8UXA4_9ROSI</name>
<proteinExistence type="predicted"/>
<dbReference type="AlphaFoldDB" id="A0A7J8UXA4"/>
<evidence type="ECO:0000256" key="1">
    <source>
        <dbReference type="SAM" id="MobiDB-lite"/>
    </source>
</evidence>
<accession>A0A7J8UXA4</accession>